<dbReference type="Proteomes" id="UP000251692">
    <property type="component" value="Unassembled WGS sequence"/>
</dbReference>
<keyword evidence="2" id="KW-1185">Reference proteome</keyword>
<reference evidence="1 2" key="2">
    <citation type="submission" date="2018-07" db="EMBL/GenBank/DDBJ databases">
        <title>Pontibacter sp. 2b14 genomic sequence and assembly.</title>
        <authorList>
            <person name="Du Z.-J."/>
        </authorList>
    </citation>
    <scope>NUCLEOTIDE SEQUENCE [LARGE SCALE GENOMIC DNA]</scope>
    <source>
        <strain evidence="1 2">2b14</strain>
    </source>
</reference>
<accession>A0A364RJJ1</accession>
<sequence length="775" mass="86853">MMAQAQTKLVFEETKPEAYLLKYNGGGNSQAAVNNIINLLKTNQVVAKGGGRPNRMPEFILRFEQQARIANQGNELQLNVKLTKLETAGDVTFRDFELADALYPDKITYKINLLSGGRVLKTFSESIALAKNEVVLLDVLVPDSAKAQNYTLQIVEKELVYSNSARVQARLDLIKEYYAAHATVQTLFKEGQRIQPGDVDILRAQDRELRALEEKAESIKVAPLREKLNLQKHDPKQMLANLRQVNELLEEKRKAINYALATLDQQFYNKGYALLGRGNHTLAHTYFVKAVEVNSAFAPAHLQLARIDFTAGSVREAAGRTRDILTKMRTDRQTEEMAMGLAHDIYTLFISEGNSLNSRGDYRTALIAYNDARAFCSTIGGLRCNLPAINDGEARAATGAYRNMLREGKQLLAKNDLAGAERVVADAFQFQEQYAIILQDERGADELQNQVKFQFYLQYIDGGKRSLSQQNNTEALEQFEEALELEQQYTFKPIPELQQLAKKAAKPVILLKLTEGYQLAQGNKLADARNASAEATALQNRYALQQDKDVQIQNALLRERIFTQECLNAQALYDKHFQNGKALAQQKQFIAADQAYRAAIKIAEANTVCTIASFTATDARAAIAPAVAYQQKLEDINRQVAKNRYLEAITLYSEAEKVYLADKVNRFGLDHISLFNFSKEHQKQPFTAAVVDHFAALGEEQVAIQLLNSLLVKGYAKRKTKKVQEQLGKQLATEDVARAATGSIETLAAQHTQNSKDLKNLGKAYQKERRKLMKS</sequence>
<organism evidence="1 2">
    <name type="scientific">Pontibacter arcticus</name>
    <dbReference type="NCBI Taxonomy" id="2080288"/>
    <lineage>
        <taxon>Bacteria</taxon>
        <taxon>Pseudomonadati</taxon>
        <taxon>Bacteroidota</taxon>
        <taxon>Cytophagia</taxon>
        <taxon>Cytophagales</taxon>
        <taxon>Hymenobacteraceae</taxon>
        <taxon>Pontibacter</taxon>
    </lineage>
</organism>
<protein>
    <recommendedName>
        <fullName evidence="3">Tetratricopeptide repeat-containing protein</fullName>
    </recommendedName>
</protein>
<evidence type="ECO:0000313" key="2">
    <source>
        <dbReference type="Proteomes" id="UP000251692"/>
    </source>
</evidence>
<dbReference type="EMBL" id="QMDV01000001">
    <property type="protein sequence ID" value="RAU84490.1"/>
    <property type="molecule type" value="Genomic_DNA"/>
</dbReference>
<proteinExistence type="predicted"/>
<evidence type="ECO:0008006" key="3">
    <source>
        <dbReference type="Google" id="ProtNLM"/>
    </source>
</evidence>
<dbReference type="Gene3D" id="1.25.40.10">
    <property type="entry name" value="Tetratricopeptide repeat domain"/>
    <property type="match status" value="1"/>
</dbReference>
<dbReference type="InterPro" id="IPR011990">
    <property type="entry name" value="TPR-like_helical_dom_sf"/>
</dbReference>
<evidence type="ECO:0000313" key="1">
    <source>
        <dbReference type="EMBL" id="RAU84490.1"/>
    </source>
</evidence>
<dbReference type="SUPFAM" id="SSF48452">
    <property type="entry name" value="TPR-like"/>
    <property type="match status" value="1"/>
</dbReference>
<dbReference type="SMART" id="SM00028">
    <property type="entry name" value="TPR"/>
    <property type="match status" value="4"/>
</dbReference>
<comment type="caution">
    <text evidence="1">The sequence shown here is derived from an EMBL/GenBank/DDBJ whole genome shotgun (WGS) entry which is preliminary data.</text>
</comment>
<gene>
    <name evidence="1" type="ORF">DP923_01890</name>
</gene>
<dbReference type="AlphaFoldDB" id="A0A364RJJ1"/>
<reference evidence="1 2" key="1">
    <citation type="submission" date="2018-06" db="EMBL/GenBank/DDBJ databases">
        <authorList>
            <person name="Liu Z.-W."/>
        </authorList>
    </citation>
    <scope>NUCLEOTIDE SEQUENCE [LARGE SCALE GENOMIC DNA]</scope>
    <source>
        <strain evidence="1 2">2b14</strain>
    </source>
</reference>
<dbReference type="InterPro" id="IPR019734">
    <property type="entry name" value="TPR_rpt"/>
</dbReference>
<name>A0A364RJJ1_9BACT</name>
<dbReference type="OrthoDB" id="843617at2"/>